<feature type="compositionally biased region" description="Basic and acidic residues" evidence="1">
    <location>
        <begin position="62"/>
        <end position="72"/>
    </location>
</feature>
<feature type="region of interest" description="Disordered" evidence="1">
    <location>
        <begin position="225"/>
        <end position="254"/>
    </location>
</feature>
<feature type="region of interest" description="Disordered" evidence="1">
    <location>
        <begin position="133"/>
        <end position="157"/>
    </location>
</feature>
<reference evidence="2" key="1">
    <citation type="submission" date="2016-04" db="EMBL/GenBank/DDBJ databases">
        <authorList>
            <person name="Nguyen H.D."/>
            <person name="Samba Siva P."/>
            <person name="Cullis J."/>
            <person name="Levesque C.A."/>
            <person name="Hambleton S."/>
        </authorList>
    </citation>
    <scope>NUCLEOTIDE SEQUENCE</scope>
    <source>
        <strain evidence="2">DAOMC 236416</strain>
    </source>
</reference>
<dbReference type="AlphaFoldDB" id="A0A177TB85"/>
<feature type="region of interest" description="Disordered" evidence="1">
    <location>
        <begin position="1"/>
        <end position="22"/>
    </location>
</feature>
<dbReference type="Proteomes" id="UP000077521">
    <property type="component" value="Unassembled WGS sequence"/>
</dbReference>
<sequence length="432" mass="46583">MDRPLPSDGSGGQVSAIQGRVFQDETLEVRNASCEDASSRAVSFNTSSQALLSNMQHGNIDDSSLRISDDGHSQTCGLDNAARSGPSLASSERHQLPLAIRMSSLMTPAPIRAAATAATPSIIDILTREDSARNANPAPSLPLQTNSPIPPEQRPLTPEQSLYLPLLTRQQPWTEDIIVPPPASQPTQPLSPTDTPEVAEALPRWSMDGIRPLISAQLRRISIGGRSRPSRDLAMTSQNPPSYAGINEGPSGVRGQSLDILRREAAAEQYPGHRRRWSILDGSLAFSNVLAAGQESPSVPVSRKRFSQRLSGLLRRGKSKNKGASHMEKCSTVQMQSEQTEGGPEGLPPTTATDDLPWAISFPRRESFSHTVQTVEQSALSALCHDTARSRGSEEEVQPLLGAVPADLDWFELGIHTKDRGPGLRTNAMLLS</sequence>
<evidence type="ECO:0000313" key="2">
    <source>
        <dbReference type="EMBL" id="KAE8244331.1"/>
    </source>
</evidence>
<evidence type="ECO:0000313" key="3">
    <source>
        <dbReference type="Proteomes" id="UP000077521"/>
    </source>
</evidence>
<comment type="caution">
    <text evidence="2">The sequence shown here is derived from an EMBL/GenBank/DDBJ whole genome shotgun (WGS) entry which is preliminary data.</text>
</comment>
<reference evidence="2" key="2">
    <citation type="journal article" date="2019" name="IMA Fungus">
        <title>Genome sequencing and comparison of five Tilletia species to identify candidate genes for the detection of regulated species infecting wheat.</title>
        <authorList>
            <person name="Nguyen H.D.T."/>
            <person name="Sultana T."/>
            <person name="Kesanakurti P."/>
            <person name="Hambleton S."/>
        </authorList>
    </citation>
    <scope>NUCLEOTIDE SEQUENCE</scope>
    <source>
        <strain evidence="2">DAOMC 236416</strain>
    </source>
</reference>
<name>A0A177TB85_9BASI</name>
<organism evidence="2 3">
    <name type="scientific">Tilletia indica</name>
    <dbReference type="NCBI Taxonomy" id="43049"/>
    <lineage>
        <taxon>Eukaryota</taxon>
        <taxon>Fungi</taxon>
        <taxon>Dikarya</taxon>
        <taxon>Basidiomycota</taxon>
        <taxon>Ustilaginomycotina</taxon>
        <taxon>Exobasidiomycetes</taxon>
        <taxon>Tilletiales</taxon>
        <taxon>Tilletiaceae</taxon>
        <taxon>Tilletia</taxon>
    </lineage>
</organism>
<feature type="compositionally biased region" description="Polar residues" evidence="1">
    <location>
        <begin position="185"/>
        <end position="194"/>
    </location>
</feature>
<accession>A0A177TB85</accession>
<keyword evidence="3" id="KW-1185">Reference proteome</keyword>
<feature type="region of interest" description="Disordered" evidence="1">
    <location>
        <begin position="62"/>
        <end position="92"/>
    </location>
</feature>
<protein>
    <submittedName>
        <fullName evidence="2">Uncharacterized protein</fullName>
    </submittedName>
</protein>
<gene>
    <name evidence="2" type="ORF">A4X13_0g6672</name>
</gene>
<feature type="region of interest" description="Disordered" evidence="1">
    <location>
        <begin position="177"/>
        <end position="196"/>
    </location>
</feature>
<dbReference type="EMBL" id="LWDF02000672">
    <property type="protein sequence ID" value="KAE8244331.1"/>
    <property type="molecule type" value="Genomic_DNA"/>
</dbReference>
<evidence type="ECO:0000256" key="1">
    <source>
        <dbReference type="SAM" id="MobiDB-lite"/>
    </source>
</evidence>
<proteinExistence type="predicted"/>